<dbReference type="AlphaFoldDB" id="A0A6G4A7Q5"/>
<gene>
    <name evidence="5" type="ORF">G4H13_02125</name>
</gene>
<dbReference type="SUPFAM" id="SSF53383">
    <property type="entry name" value="PLP-dependent transferases"/>
    <property type="match status" value="1"/>
</dbReference>
<evidence type="ECO:0000313" key="5">
    <source>
        <dbReference type="EMBL" id="NEW69228.1"/>
    </source>
</evidence>
<evidence type="ECO:0000256" key="2">
    <source>
        <dbReference type="ARBA" id="ARBA00009077"/>
    </source>
</evidence>
<evidence type="ECO:0000256" key="1">
    <source>
        <dbReference type="ARBA" id="ARBA00001933"/>
    </source>
</evidence>
<dbReference type="GO" id="GO:0019346">
    <property type="term" value="P:transsulfuration"/>
    <property type="evidence" value="ECO:0007669"/>
    <property type="project" value="InterPro"/>
</dbReference>
<dbReference type="PANTHER" id="PTHR11808">
    <property type="entry name" value="TRANS-SULFURATION ENZYME FAMILY MEMBER"/>
    <property type="match status" value="1"/>
</dbReference>
<accession>A0A6G4A7Q5</accession>
<reference evidence="5" key="1">
    <citation type="submission" date="2020-02" db="EMBL/GenBank/DDBJ databases">
        <title>A new Streptomyces sp. for controlling soil-borne diseases.</title>
        <authorList>
            <person name="Li X."/>
            <person name="Tian Y."/>
            <person name="Gao K."/>
        </authorList>
    </citation>
    <scope>NUCLEOTIDE SEQUENCE [LARGE SCALE GENOMIC DNA]</scope>
    <source>
        <strain evidence="5">0250</strain>
    </source>
</reference>
<comment type="cofactor">
    <cofactor evidence="1 4">
        <name>pyridoxal 5'-phosphate</name>
        <dbReference type="ChEBI" id="CHEBI:597326"/>
    </cofactor>
</comment>
<protein>
    <recommendedName>
        <fullName evidence="7">PLP-dependent transferase</fullName>
    </recommendedName>
</protein>
<comment type="similarity">
    <text evidence="2 4">Belongs to the trans-sulfuration enzymes family.</text>
</comment>
<evidence type="ECO:0008006" key="7">
    <source>
        <dbReference type="Google" id="ProtNLM"/>
    </source>
</evidence>
<dbReference type="Pfam" id="PF01053">
    <property type="entry name" value="Cys_Met_Meta_PP"/>
    <property type="match status" value="1"/>
</dbReference>
<organism evidence="5 6">
    <name type="scientific">Streptomyces rhizosphaericus</name>
    <dbReference type="NCBI Taxonomy" id="114699"/>
    <lineage>
        <taxon>Bacteria</taxon>
        <taxon>Bacillati</taxon>
        <taxon>Actinomycetota</taxon>
        <taxon>Actinomycetes</taxon>
        <taxon>Kitasatosporales</taxon>
        <taxon>Streptomycetaceae</taxon>
        <taxon>Streptomyces</taxon>
        <taxon>Streptomyces violaceusniger group</taxon>
    </lineage>
</organism>
<proteinExistence type="inferred from homology"/>
<keyword evidence="6" id="KW-1185">Reference proteome</keyword>
<dbReference type="InterPro" id="IPR000277">
    <property type="entry name" value="Cys/Met-Metab_PyrdxlP-dep_enz"/>
</dbReference>
<sequence length="177" mass="19002">MTFVDLTDLTSLDAAFRPTTRAVFFEVFTNPLLDVLDIETIVAITHDHDALAVVDNTFATPVLIRPLELGADIVIHSATKYLAGHGRVLAGALAGGGPAMDAIAVMRRRLGTITTPHNAAAVIEGMSTLELRVDRASATADGWPPLRRDALVRTAQAGAQGRSLRRFHAIHQGHQPR</sequence>
<dbReference type="GO" id="GO:0005737">
    <property type="term" value="C:cytoplasm"/>
    <property type="evidence" value="ECO:0007669"/>
    <property type="project" value="TreeGrafter"/>
</dbReference>
<dbReference type="InterPro" id="IPR015424">
    <property type="entry name" value="PyrdxlP-dep_Trfase"/>
</dbReference>
<name>A0A6G4A7Q5_9ACTN</name>
<dbReference type="PROSITE" id="PS00868">
    <property type="entry name" value="CYS_MET_METAB_PP"/>
    <property type="match status" value="1"/>
</dbReference>
<dbReference type="GO" id="GO:0016846">
    <property type="term" value="F:carbon-sulfur lyase activity"/>
    <property type="evidence" value="ECO:0007669"/>
    <property type="project" value="TreeGrafter"/>
</dbReference>
<dbReference type="InterPro" id="IPR015421">
    <property type="entry name" value="PyrdxlP-dep_Trfase_major"/>
</dbReference>
<keyword evidence="3 4" id="KW-0663">Pyridoxal phosphate</keyword>
<evidence type="ECO:0000313" key="6">
    <source>
        <dbReference type="Proteomes" id="UP000476310"/>
    </source>
</evidence>
<dbReference type="InterPro" id="IPR054542">
    <property type="entry name" value="Cys_met_metab_PP"/>
</dbReference>
<dbReference type="Proteomes" id="UP000476310">
    <property type="component" value="Unassembled WGS sequence"/>
</dbReference>
<evidence type="ECO:0000256" key="3">
    <source>
        <dbReference type="ARBA" id="ARBA00022898"/>
    </source>
</evidence>
<dbReference type="Gene3D" id="3.40.640.10">
    <property type="entry name" value="Type I PLP-dependent aspartate aminotransferase-like (Major domain)"/>
    <property type="match status" value="1"/>
</dbReference>
<comment type="caution">
    <text evidence="5">The sequence shown here is derived from an EMBL/GenBank/DDBJ whole genome shotgun (WGS) entry which is preliminary data.</text>
</comment>
<dbReference type="GO" id="GO:0030170">
    <property type="term" value="F:pyridoxal phosphate binding"/>
    <property type="evidence" value="ECO:0007669"/>
    <property type="project" value="InterPro"/>
</dbReference>
<dbReference type="EMBL" id="JAAIKT010000001">
    <property type="protein sequence ID" value="NEW69228.1"/>
    <property type="molecule type" value="Genomic_DNA"/>
</dbReference>
<evidence type="ECO:0000256" key="4">
    <source>
        <dbReference type="RuleBase" id="RU362118"/>
    </source>
</evidence>